<sequence>MRYPAFVRAAATVLSTALVAGTAFAQATPRTMTDTAPLPATDRSSVGAVILMDEPVLAQREAMLQAQERSSVDTRSMGAGPARLLRGTAAKEDMKQKRAEDAAKQRTVTPK</sequence>
<keyword evidence="4" id="KW-1185">Reference proteome</keyword>
<organism evidence="3 4">
    <name type="scientific">Ramlibacter pallidus</name>
    <dbReference type="NCBI Taxonomy" id="2780087"/>
    <lineage>
        <taxon>Bacteria</taxon>
        <taxon>Pseudomonadati</taxon>
        <taxon>Pseudomonadota</taxon>
        <taxon>Betaproteobacteria</taxon>
        <taxon>Burkholderiales</taxon>
        <taxon>Comamonadaceae</taxon>
        <taxon>Ramlibacter</taxon>
    </lineage>
</organism>
<evidence type="ECO:0000313" key="4">
    <source>
        <dbReference type="Proteomes" id="UP000806285"/>
    </source>
</evidence>
<dbReference type="Proteomes" id="UP000806285">
    <property type="component" value="Unassembled WGS sequence"/>
</dbReference>
<evidence type="ECO:0000256" key="2">
    <source>
        <dbReference type="SAM" id="SignalP"/>
    </source>
</evidence>
<protein>
    <recommendedName>
        <fullName evidence="5">DUF4148 domain-containing protein</fullName>
    </recommendedName>
</protein>
<reference evidence="3 4" key="1">
    <citation type="submission" date="2020-10" db="EMBL/GenBank/DDBJ databases">
        <title>Ramlibacter sp. HM2 16S ribosomal RNA gene Genome sequencing and assembly.</title>
        <authorList>
            <person name="Kang M."/>
        </authorList>
    </citation>
    <scope>NUCLEOTIDE SEQUENCE [LARGE SCALE GENOMIC DNA]</scope>
    <source>
        <strain evidence="3 4">HM2</strain>
    </source>
</reference>
<evidence type="ECO:0008006" key="5">
    <source>
        <dbReference type="Google" id="ProtNLM"/>
    </source>
</evidence>
<feature type="region of interest" description="Disordered" evidence="1">
    <location>
        <begin position="64"/>
        <end position="111"/>
    </location>
</feature>
<evidence type="ECO:0000256" key="1">
    <source>
        <dbReference type="SAM" id="MobiDB-lite"/>
    </source>
</evidence>
<evidence type="ECO:0000313" key="3">
    <source>
        <dbReference type="EMBL" id="MBE7367562.1"/>
    </source>
</evidence>
<feature type="compositionally biased region" description="Basic and acidic residues" evidence="1">
    <location>
        <begin position="89"/>
        <end position="104"/>
    </location>
</feature>
<feature type="chain" id="PRO_5047524882" description="DUF4148 domain-containing protein" evidence="2">
    <location>
        <begin position="26"/>
        <end position="111"/>
    </location>
</feature>
<accession>A0ABR9S3C8</accession>
<comment type="caution">
    <text evidence="3">The sequence shown here is derived from an EMBL/GenBank/DDBJ whole genome shotgun (WGS) entry which is preliminary data.</text>
</comment>
<dbReference type="EMBL" id="JADDIV010000002">
    <property type="protein sequence ID" value="MBE7367562.1"/>
    <property type="molecule type" value="Genomic_DNA"/>
</dbReference>
<gene>
    <name evidence="3" type="ORF">IM787_08295</name>
</gene>
<feature type="signal peptide" evidence="2">
    <location>
        <begin position="1"/>
        <end position="25"/>
    </location>
</feature>
<proteinExistence type="predicted"/>
<name>A0ABR9S3C8_9BURK</name>
<dbReference type="RefSeq" id="WP_193676153.1">
    <property type="nucleotide sequence ID" value="NZ_JADDIV010000002.1"/>
</dbReference>
<keyword evidence="2" id="KW-0732">Signal</keyword>